<keyword evidence="4" id="KW-0067">ATP-binding</keyword>
<feature type="domain" description="Protein kinase" evidence="5">
    <location>
        <begin position="61"/>
        <end position="361"/>
    </location>
</feature>
<dbReference type="GO" id="GO:0004674">
    <property type="term" value="F:protein serine/threonine kinase activity"/>
    <property type="evidence" value="ECO:0007669"/>
    <property type="project" value="UniProtKB-EC"/>
</dbReference>
<organism evidence="6 7">
    <name type="scientific">Blastopirellula retiformator</name>
    <dbReference type="NCBI Taxonomy" id="2527970"/>
    <lineage>
        <taxon>Bacteria</taxon>
        <taxon>Pseudomonadati</taxon>
        <taxon>Planctomycetota</taxon>
        <taxon>Planctomycetia</taxon>
        <taxon>Pirellulales</taxon>
        <taxon>Pirellulaceae</taxon>
        <taxon>Blastopirellula</taxon>
    </lineage>
</organism>
<dbReference type="Pfam" id="PF00069">
    <property type="entry name" value="Pkinase"/>
    <property type="match status" value="1"/>
</dbReference>
<evidence type="ECO:0000256" key="4">
    <source>
        <dbReference type="ARBA" id="ARBA00022840"/>
    </source>
</evidence>
<dbReference type="InterPro" id="IPR000719">
    <property type="entry name" value="Prot_kinase_dom"/>
</dbReference>
<dbReference type="Gene3D" id="1.10.510.10">
    <property type="entry name" value="Transferase(Phosphotransferase) domain 1"/>
    <property type="match status" value="1"/>
</dbReference>
<accession>A0A5C5V0F1</accession>
<reference evidence="6 7" key="1">
    <citation type="submission" date="2019-02" db="EMBL/GenBank/DDBJ databases">
        <title>Deep-cultivation of Planctomycetes and their phenomic and genomic characterization uncovers novel biology.</title>
        <authorList>
            <person name="Wiegand S."/>
            <person name="Jogler M."/>
            <person name="Boedeker C."/>
            <person name="Pinto D."/>
            <person name="Vollmers J."/>
            <person name="Rivas-Marin E."/>
            <person name="Kohn T."/>
            <person name="Peeters S.H."/>
            <person name="Heuer A."/>
            <person name="Rast P."/>
            <person name="Oberbeckmann S."/>
            <person name="Bunk B."/>
            <person name="Jeske O."/>
            <person name="Meyerdierks A."/>
            <person name="Storesund J.E."/>
            <person name="Kallscheuer N."/>
            <person name="Luecker S."/>
            <person name="Lage O.M."/>
            <person name="Pohl T."/>
            <person name="Merkel B.J."/>
            <person name="Hornburger P."/>
            <person name="Mueller R.-W."/>
            <person name="Bruemmer F."/>
            <person name="Labrenz M."/>
            <person name="Spormann A.M."/>
            <person name="Op Den Camp H."/>
            <person name="Overmann J."/>
            <person name="Amann R."/>
            <person name="Jetten M.S.M."/>
            <person name="Mascher T."/>
            <person name="Medema M.H."/>
            <person name="Devos D.P."/>
            <person name="Kaster A.-K."/>
            <person name="Ovreas L."/>
            <person name="Rohde M."/>
            <person name="Galperin M.Y."/>
            <person name="Jogler C."/>
        </authorList>
    </citation>
    <scope>NUCLEOTIDE SEQUENCE [LARGE SCALE GENOMIC DNA]</scope>
    <source>
        <strain evidence="6 7">Enr8</strain>
    </source>
</reference>
<evidence type="ECO:0000259" key="5">
    <source>
        <dbReference type="PROSITE" id="PS50011"/>
    </source>
</evidence>
<protein>
    <submittedName>
        <fullName evidence="6">Serine/threonine-protein kinase PrkC</fullName>
        <ecNumber evidence="6">2.7.11.1</ecNumber>
    </submittedName>
</protein>
<keyword evidence="1 6" id="KW-0808">Transferase</keyword>
<dbReference type="PROSITE" id="PS50011">
    <property type="entry name" value="PROTEIN_KINASE_DOM"/>
    <property type="match status" value="1"/>
</dbReference>
<gene>
    <name evidence="6" type="primary">prkC_16</name>
    <name evidence="6" type="ORF">Enr8_40500</name>
</gene>
<keyword evidence="2" id="KW-0547">Nucleotide-binding</keyword>
<dbReference type="Gene3D" id="3.30.200.20">
    <property type="entry name" value="Phosphorylase Kinase, domain 1"/>
    <property type="match status" value="1"/>
</dbReference>
<sequence>MVDIDSPFGDDKAQPMLTTTRHDLHPTLTFSEGKTFKCPEDLLRRYDELVHAKRSSWTEHYKLRRLLGCGGQGMVFLTERRGADDFTIPLAVKVFSPERYEGIHTYEIAMNRIAQIASRVAQIQQHNLLEVHNFLDRRRIRVMVMEWVDGYDLQELLTPGMVERIRDRVSQKRWDYINQVIVSKGPEQPRFKPGVAVAIVRDCLAALAALHREGIVHGDVKPSNLMLKRTGTAKLIDIGSAFMIDAPPKERTCTPSYAAPEVLEGNEASPRSDLASLGYVLIEMLAGRSLFAGLNNYRDLLEAKRFLAQRLTDILPEEIACNELLMTFCRGLIAPDPMRRFPTAEDAEHRKGGAAMFHRQLVKGDLASEYENEIRLWVEELRSLDEELQEPETE</sequence>
<dbReference type="SUPFAM" id="SSF56112">
    <property type="entry name" value="Protein kinase-like (PK-like)"/>
    <property type="match status" value="1"/>
</dbReference>
<evidence type="ECO:0000256" key="3">
    <source>
        <dbReference type="ARBA" id="ARBA00022777"/>
    </source>
</evidence>
<dbReference type="InterPro" id="IPR008271">
    <property type="entry name" value="Ser/Thr_kinase_AS"/>
</dbReference>
<evidence type="ECO:0000313" key="7">
    <source>
        <dbReference type="Proteomes" id="UP000318878"/>
    </source>
</evidence>
<dbReference type="InterPro" id="IPR011009">
    <property type="entry name" value="Kinase-like_dom_sf"/>
</dbReference>
<dbReference type="AlphaFoldDB" id="A0A5C5V0F1"/>
<dbReference type="SMART" id="SM00220">
    <property type="entry name" value="S_TKc"/>
    <property type="match status" value="1"/>
</dbReference>
<dbReference type="PANTHER" id="PTHR43289:SF6">
    <property type="entry name" value="SERINE_THREONINE-PROTEIN KINASE NEKL-3"/>
    <property type="match status" value="1"/>
</dbReference>
<dbReference type="PROSITE" id="PS00108">
    <property type="entry name" value="PROTEIN_KINASE_ST"/>
    <property type="match status" value="1"/>
</dbReference>
<evidence type="ECO:0000256" key="1">
    <source>
        <dbReference type="ARBA" id="ARBA00022679"/>
    </source>
</evidence>
<comment type="caution">
    <text evidence="6">The sequence shown here is derived from an EMBL/GenBank/DDBJ whole genome shotgun (WGS) entry which is preliminary data.</text>
</comment>
<proteinExistence type="predicted"/>
<dbReference type="PANTHER" id="PTHR43289">
    <property type="entry name" value="MITOGEN-ACTIVATED PROTEIN KINASE KINASE KINASE 20-RELATED"/>
    <property type="match status" value="1"/>
</dbReference>
<dbReference type="CDD" id="cd14014">
    <property type="entry name" value="STKc_PknB_like"/>
    <property type="match status" value="1"/>
</dbReference>
<dbReference type="EMBL" id="SJPF01000004">
    <property type="protein sequence ID" value="TWT32124.1"/>
    <property type="molecule type" value="Genomic_DNA"/>
</dbReference>
<name>A0A5C5V0F1_9BACT</name>
<keyword evidence="3 6" id="KW-0418">Kinase</keyword>
<evidence type="ECO:0000313" key="6">
    <source>
        <dbReference type="EMBL" id="TWT32124.1"/>
    </source>
</evidence>
<dbReference type="GO" id="GO:0005524">
    <property type="term" value="F:ATP binding"/>
    <property type="evidence" value="ECO:0007669"/>
    <property type="project" value="UniProtKB-KW"/>
</dbReference>
<keyword evidence="7" id="KW-1185">Reference proteome</keyword>
<dbReference type="Proteomes" id="UP000318878">
    <property type="component" value="Unassembled WGS sequence"/>
</dbReference>
<dbReference type="EC" id="2.7.11.1" evidence="6"/>
<evidence type="ECO:0000256" key="2">
    <source>
        <dbReference type="ARBA" id="ARBA00022741"/>
    </source>
</evidence>